<sequence>MSNNDDILVLTTREKDWWWSMQEIFPAIERVWTGIARRERERVRVLCAPLLPGIRQDVEALAARVKMIVLATVTPGTVEIALHLRSRLAVDAPMIVYVHGDSTEGFHAFGALPDLLTERDVFVVASGSEAAATRLCFPNARISVIPFPLVDQFKVSGAERGTKFKTARLAYVGRVAEQKNLHTLLFAMWILRTAHDSAPRITLDVFGGEANPGSPMMGFEYPDYGGYLRELAESLGLADAVTWHGTKPRDWLFYNVHSEPYIFVHPTLLSDENFGSSVLASLVNGHQVVTTEWGGPRGWQEWFPHLTLVPVRRSTRGPVVDPGTLANAILTATDRMATLAVDDATLDRARTEFSERAAVTRAAELLDSPLGDPVPLRKSPVLQHLDKQRVRFGSERKIYADYDDPTAQLFFEAYGMKNPLAFEDGASYVLAPWVSYSDQVLRIDDPHRGQQSFTIDPEIPEPVDVTLCPSTDTCTLPKSLVEKLVAQGYAFHLRRPVVINDLG</sequence>
<dbReference type="PANTHER" id="PTHR12526:SF510">
    <property type="entry name" value="D-INOSITOL 3-PHOSPHATE GLYCOSYLTRANSFERASE"/>
    <property type="match status" value="1"/>
</dbReference>
<organism evidence="4 5">
    <name type="scientific">Actinokineospora diospyrosa</name>
    <dbReference type="NCBI Taxonomy" id="103728"/>
    <lineage>
        <taxon>Bacteria</taxon>
        <taxon>Bacillati</taxon>
        <taxon>Actinomycetota</taxon>
        <taxon>Actinomycetes</taxon>
        <taxon>Pseudonocardiales</taxon>
        <taxon>Pseudonocardiaceae</taxon>
        <taxon>Actinokineospora</taxon>
    </lineage>
</organism>
<evidence type="ECO:0000256" key="2">
    <source>
        <dbReference type="ARBA" id="ARBA00022679"/>
    </source>
</evidence>
<dbReference type="EMBL" id="JAMTCO010000001">
    <property type="protein sequence ID" value="MCP2267902.1"/>
    <property type="molecule type" value="Genomic_DNA"/>
</dbReference>
<gene>
    <name evidence="4" type="ORF">LV75_000384</name>
</gene>
<dbReference type="InterPro" id="IPR001296">
    <property type="entry name" value="Glyco_trans_1"/>
</dbReference>
<dbReference type="SUPFAM" id="SSF53756">
    <property type="entry name" value="UDP-Glycosyltransferase/glycogen phosphorylase"/>
    <property type="match status" value="1"/>
</dbReference>
<keyword evidence="1" id="KW-0328">Glycosyltransferase</keyword>
<dbReference type="RefSeq" id="WP_253884816.1">
    <property type="nucleotide sequence ID" value="NZ_BAAAVB010000002.1"/>
</dbReference>
<evidence type="ECO:0000313" key="5">
    <source>
        <dbReference type="Proteomes" id="UP001205185"/>
    </source>
</evidence>
<protein>
    <submittedName>
        <fullName evidence="4">Glycosyltransferase involved in cell wall bisynthesis</fullName>
    </submittedName>
</protein>
<dbReference type="Pfam" id="PF00534">
    <property type="entry name" value="Glycos_transf_1"/>
    <property type="match status" value="1"/>
</dbReference>
<keyword evidence="5" id="KW-1185">Reference proteome</keyword>
<dbReference type="PANTHER" id="PTHR12526">
    <property type="entry name" value="GLYCOSYLTRANSFERASE"/>
    <property type="match status" value="1"/>
</dbReference>
<evidence type="ECO:0000313" key="4">
    <source>
        <dbReference type="EMBL" id="MCP2267902.1"/>
    </source>
</evidence>
<name>A0ABT1I5L3_9PSEU</name>
<proteinExistence type="predicted"/>
<keyword evidence="2" id="KW-0808">Transferase</keyword>
<feature type="domain" description="Glycosyl transferase family 1" evidence="3">
    <location>
        <begin position="166"/>
        <end position="297"/>
    </location>
</feature>
<comment type="caution">
    <text evidence="4">The sequence shown here is derived from an EMBL/GenBank/DDBJ whole genome shotgun (WGS) entry which is preliminary data.</text>
</comment>
<reference evidence="4 5" key="1">
    <citation type="submission" date="2022-06" db="EMBL/GenBank/DDBJ databases">
        <title>Genomic Encyclopedia of Archaeal and Bacterial Type Strains, Phase II (KMG-II): from individual species to whole genera.</title>
        <authorList>
            <person name="Goeker M."/>
        </authorList>
    </citation>
    <scope>NUCLEOTIDE SEQUENCE [LARGE SCALE GENOMIC DNA]</scope>
    <source>
        <strain evidence="4 5">DSM 44255</strain>
    </source>
</reference>
<evidence type="ECO:0000259" key="3">
    <source>
        <dbReference type="Pfam" id="PF00534"/>
    </source>
</evidence>
<dbReference type="Proteomes" id="UP001205185">
    <property type="component" value="Unassembled WGS sequence"/>
</dbReference>
<evidence type="ECO:0000256" key="1">
    <source>
        <dbReference type="ARBA" id="ARBA00022676"/>
    </source>
</evidence>
<accession>A0ABT1I5L3</accession>
<dbReference type="Gene3D" id="3.40.50.2000">
    <property type="entry name" value="Glycogen Phosphorylase B"/>
    <property type="match status" value="1"/>
</dbReference>